<dbReference type="PANTHER" id="PTHR37423:SF2">
    <property type="entry name" value="MEMBRANE-BOUND LYTIC MUREIN TRANSGLYCOSYLASE C"/>
    <property type="match status" value="1"/>
</dbReference>
<dbReference type="EC" id="4.2.2.n1" evidence="4"/>
<evidence type="ECO:0000259" key="3">
    <source>
        <dbReference type="Pfam" id="PF01464"/>
    </source>
</evidence>
<dbReference type="Proteomes" id="UP001225906">
    <property type="component" value="Unassembled WGS sequence"/>
</dbReference>
<evidence type="ECO:0000313" key="5">
    <source>
        <dbReference type="Proteomes" id="UP001225906"/>
    </source>
</evidence>
<dbReference type="InterPro" id="IPR008258">
    <property type="entry name" value="Transglycosylase_SLT_dom_1"/>
</dbReference>
<sequence>MMTCTPLTLFTCLWLTGITIAHAEPVYADNPGEIIQLTEQVWMDSTDSEEVLISNHQEDASMLSDQPQLSLALKRWRLSSPPPYQPEVSAAARDTQIEPALIHAVIAVESGYNPRAVSAKGAYGLMQVLPATARGLSTVPLKQWSASQQVMLGAHYLKQLLAMFKGDMQLALAAYNAGPNAVKTHHDSIPPFAETRRYVPKVLAYYHAFKQQLAAQQAITY</sequence>
<evidence type="ECO:0000256" key="1">
    <source>
        <dbReference type="ARBA" id="ARBA00007734"/>
    </source>
</evidence>
<name>A0ABT9JUD3_9PROT</name>
<proteinExistence type="inferred from homology"/>
<dbReference type="PANTHER" id="PTHR37423">
    <property type="entry name" value="SOLUBLE LYTIC MUREIN TRANSGLYCOSYLASE-RELATED"/>
    <property type="match status" value="1"/>
</dbReference>
<dbReference type="EMBL" id="JAVCAP010000021">
    <property type="protein sequence ID" value="MDP8568197.1"/>
    <property type="molecule type" value="Genomic_DNA"/>
</dbReference>
<evidence type="ECO:0000256" key="2">
    <source>
        <dbReference type="SAM" id="SignalP"/>
    </source>
</evidence>
<evidence type="ECO:0000313" key="4">
    <source>
        <dbReference type="EMBL" id="MDP8568197.1"/>
    </source>
</evidence>
<comment type="similarity">
    <text evidence="1">Belongs to the transglycosylase Slt family.</text>
</comment>
<dbReference type="CDD" id="cd00254">
    <property type="entry name" value="LT-like"/>
    <property type="match status" value="1"/>
</dbReference>
<dbReference type="InterPro" id="IPR000189">
    <property type="entry name" value="Transglyc_AS"/>
</dbReference>
<keyword evidence="5" id="KW-1185">Reference proteome</keyword>
<gene>
    <name evidence="4" type="ORF">Q9291_10095</name>
</gene>
<comment type="caution">
    <text evidence="4">The sequence shown here is derived from an EMBL/GenBank/DDBJ whole genome shotgun (WGS) entry which is preliminary data.</text>
</comment>
<feature type="signal peptide" evidence="2">
    <location>
        <begin position="1"/>
        <end position="23"/>
    </location>
</feature>
<dbReference type="PROSITE" id="PS00922">
    <property type="entry name" value="TRANSGLYCOSYLASE"/>
    <property type="match status" value="1"/>
</dbReference>
<feature type="domain" description="Transglycosylase SLT" evidence="3">
    <location>
        <begin position="90"/>
        <end position="185"/>
    </location>
</feature>
<dbReference type="GO" id="GO:0016829">
    <property type="term" value="F:lyase activity"/>
    <property type="evidence" value="ECO:0007669"/>
    <property type="project" value="UniProtKB-KW"/>
</dbReference>
<feature type="chain" id="PRO_5046038546" evidence="2">
    <location>
        <begin position="24"/>
        <end position="221"/>
    </location>
</feature>
<accession>A0ABT9JUD3</accession>
<reference evidence="5" key="1">
    <citation type="journal article" date="2019" name="Int. J. Syst. Evol. Microbiol.">
        <title>The Global Catalogue of Microorganisms (GCM) 10K type strain sequencing project: providing services to taxonomists for standard genome sequencing and annotation.</title>
        <authorList>
            <consortium name="The Broad Institute Genomics Platform"/>
            <consortium name="The Broad Institute Genome Sequencing Center for Infectious Disease"/>
            <person name="Wu L."/>
            <person name="Ma J."/>
        </authorList>
    </citation>
    <scope>NUCLEOTIDE SEQUENCE [LARGE SCALE GENOMIC DNA]</scope>
    <source>
        <strain evidence="5">VKM B-3159</strain>
    </source>
</reference>
<dbReference type="SUPFAM" id="SSF53955">
    <property type="entry name" value="Lysozyme-like"/>
    <property type="match status" value="1"/>
</dbReference>
<dbReference type="Gene3D" id="1.10.530.10">
    <property type="match status" value="1"/>
</dbReference>
<dbReference type="Pfam" id="PF01464">
    <property type="entry name" value="SLT"/>
    <property type="match status" value="1"/>
</dbReference>
<keyword evidence="2" id="KW-0732">Signal</keyword>
<dbReference type="RefSeq" id="WP_306389922.1">
    <property type="nucleotide sequence ID" value="NZ_JAVCAP010000021.1"/>
</dbReference>
<protein>
    <submittedName>
        <fullName evidence="4">Lytic transglycosylase domain-containing protein</fullName>
        <ecNumber evidence="4">4.2.2.n1</ecNumber>
    </submittedName>
</protein>
<dbReference type="InterPro" id="IPR023346">
    <property type="entry name" value="Lysozyme-like_dom_sf"/>
</dbReference>
<keyword evidence="4" id="KW-0456">Lyase</keyword>
<organism evidence="4 5">
    <name type="scientific">Methylophilus aquaticus</name>
    <dbReference type="NCBI Taxonomy" id="1971610"/>
    <lineage>
        <taxon>Bacteria</taxon>
        <taxon>Pseudomonadati</taxon>
        <taxon>Pseudomonadota</taxon>
        <taxon>Betaproteobacteria</taxon>
        <taxon>Nitrosomonadales</taxon>
        <taxon>Methylophilaceae</taxon>
        <taxon>Methylophilus</taxon>
    </lineage>
</organism>